<dbReference type="Pfam" id="PF18989">
    <property type="entry name" value="DUF5722"/>
    <property type="match status" value="1"/>
</dbReference>
<dbReference type="STRING" id="1261640.BHK98_04950"/>
<dbReference type="EMBL" id="MJIE01000001">
    <property type="protein sequence ID" value="OLR55469.1"/>
    <property type="molecule type" value="Genomic_DNA"/>
</dbReference>
<gene>
    <name evidence="3" type="ORF">BHK98_04950</name>
</gene>
<sequence>MRKLQETGCESAWIIRLSPVLIVLIGMLCLGMFRPVYADSGNLKVAVKSDQITITLSNIGNSGTAQVYAASANEYAESDSIHGISTIRGNGDLIGTYTCGSSKTLTIDRYNEEREDLLYDKYYVIQDKKILAGPVYATDIQSKKDRIRVETTSKKGILLEGDDPVASAKDIGAQQAALNIDVNELLYANEDKSGNPIDEREHGGIAFRSNGKTYFFNKKRVDYYDKVVSEATSAGINVTAIMVAMPDADYSSHPVSLTYGDGALTPVMGFNTSNRKGLGYFEAVMEFLASRYSNTGHGVISSYVIGNEIDHPYNYWKVSKNTAKYKSGAWKGKWIEKRESLDTFMEEYTRALRVANLAVKKYAADAAVLVSLTHDWAYNEQSVRHNYSPLIRNTYAPKAVLSWIEKRESARGDYDWGVAQHNYSGSLPSTDIGMVDTGADSTHPYFKITGDYNTSQFITVLNLEVLQKYLSQASMMYDGKPRGIYLTETGVSSGDCSEVGQKRQAAYIAQLYYRCANLNAVQALCYYRLLDHEAETKNNASFGLIDSSGDKKLAYDMYKHIDSKDSFVYSNPYLPYIAFMKDGKVHSVAKGNISSYKDAMAVTDGFDWDAAWNLKKIESAPLKSDQSDGTDYKYEPKCEYKYDKSTRRHDVIDKDTGKIIETEDCAFDSGNVTKQATRTKNGVLTYTCEICGGSYKETIPKLTTVSPVKDYIYEGVEIIPQIKAKTSDRKSVSRDQYLVTTLSGSVDTYTVKLDFNGRYKYRTSFKVTIHPEGTRLKKLRASKKKVTVYWYAQPTQISGYQIQLATKKSFRKAKTYTVKKKTGTKAGAKLSKTLKMKKGKYYVRVRTYKKIKGTKIYSSWSKVKSTKIR</sequence>
<dbReference type="InterPro" id="IPR013783">
    <property type="entry name" value="Ig-like_fold"/>
</dbReference>
<dbReference type="InterPro" id="IPR043780">
    <property type="entry name" value="DUF5722"/>
</dbReference>
<protein>
    <recommendedName>
        <fullName evidence="2">DUF5722 domain-containing protein</fullName>
    </recommendedName>
</protein>
<accession>A0A1Q9JGY5</accession>
<evidence type="ECO:0000313" key="4">
    <source>
        <dbReference type="Proteomes" id="UP000187404"/>
    </source>
</evidence>
<dbReference type="Gene3D" id="3.20.20.80">
    <property type="entry name" value="Glycosidases"/>
    <property type="match status" value="1"/>
</dbReference>
<organism evidence="3 4">
    <name type="scientific">Hornefia porci</name>
    <dbReference type="NCBI Taxonomy" id="2652292"/>
    <lineage>
        <taxon>Bacteria</taxon>
        <taxon>Bacillati</taxon>
        <taxon>Bacillota</taxon>
        <taxon>Clostridia</taxon>
        <taxon>Peptostreptococcales</taxon>
        <taxon>Anaerovoracaceae</taxon>
        <taxon>Hornefia</taxon>
    </lineage>
</organism>
<keyword evidence="4" id="KW-1185">Reference proteome</keyword>
<dbReference type="AlphaFoldDB" id="A0A1Q9JGY5"/>
<evidence type="ECO:0000313" key="3">
    <source>
        <dbReference type="EMBL" id="OLR55469.1"/>
    </source>
</evidence>
<dbReference type="Proteomes" id="UP000187404">
    <property type="component" value="Unassembled WGS sequence"/>
</dbReference>
<dbReference type="InterPro" id="IPR017853">
    <property type="entry name" value="GH"/>
</dbReference>
<feature type="transmembrane region" description="Helical" evidence="1">
    <location>
        <begin position="12"/>
        <end position="33"/>
    </location>
</feature>
<name>A0A1Q9JGY5_9FIRM</name>
<keyword evidence="1" id="KW-1133">Transmembrane helix</keyword>
<proteinExistence type="predicted"/>
<dbReference type="SUPFAM" id="SSF51445">
    <property type="entry name" value="(Trans)glycosidases"/>
    <property type="match status" value="1"/>
</dbReference>
<dbReference type="Gene3D" id="2.60.40.10">
    <property type="entry name" value="Immunoglobulins"/>
    <property type="match status" value="1"/>
</dbReference>
<keyword evidence="1" id="KW-0472">Membrane</keyword>
<feature type="domain" description="DUF5722" evidence="2">
    <location>
        <begin position="150"/>
        <end position="579"/>
    </location>
</feature>
<dbReference type="OrthoDB" id="9812528at2"/>
<evidence type="ECO:0000256" key="1">
    <source>
        <dbReference type="SAM" id="Phobius"/>
    </source>
</evidence>
<comment type="caution">
    <text evidence="3">The sequence shown here is derived from an EMBL/GenBank/DDBJ whole genome shotgun (WGS) entry which is preliminary data.</text>
</comment>
<reference evidence="3 4" key="1">
    <citation type="journal article" date="2016" name="Appl. Environ. Microbiol.">
        <title>Function and Phylogeny of Bacterial Butyryl Coenzyme A:Acetate Transferases and Their Diversity in the Proximal Colon of Swine.</title>
        <authorList>
            <person name="Trachsel J."/>
            <person name="Bayles D.O."/>
            <person name="Looft T."/>
            <person name="Levine U.Y."/>
            <person name="Allen H.K."/>
        </authorList>
    </citation>
    <scope>NUCLEOTIDE SEQUENCE [LARGE SCALE GENOMIC DNA]</scope>
    <source>
        <strain evidence="3 4">68-3-10</strain>
    </source>
</reference>
<dbReference type="RefSeq" id="WP_075712464.1">
    <property type="nucleotide sequence ID" value="NZ_MJIE01000001.1"/>
</dbReference>
<evidence type="ECO:0000259" key="2">
    <source>
        <dbReference type="Pfam" id="PF18989"/>
    </source>
</evidence>
<keyword evidence="1" id="KW-0812">Transmembrane</keyword>